<protein>
    <submittedName>
        <fullName evidence="1">Uncharacterized protein</fullName>
    </submittedName>
</protein>
<dbReference type="EMBL" id="JBHLZP010000851">
    <property type="protein sequence ID" value="MFB9839918.1"/>
    <property type="molecule type" value="Genomic_DNA"/>
</dbReference>
<feature type="non-terminal residue" evidence="1">
    <location>
        <position position="382"/>
    </location>
</feature>
<accession>A0ABV5YXW3</accession>
<keyword evidence="2" id="KW-1185">Reference proteome</keyword>
<reference evidence="1 2" key="1">
    <citation type="submission" date="2024-09" db="EMBL/GenBank/DDBJ databases">
        <authorList>
            <person name="Sun Q."/>
            <person name="Mori K."/>
        </authorList>
    </citation>
    <scope>NUCLEOTIDE SEQUENCE [LARGE SCALE GENOMIC DNA]</scope>
    <source>
        <strain evidence="1 2">TBRC 0563</strain>
    </source>
</reference>
<sequence length="382" mass="42206">MRDLDRPTRVPLEDAADLSGLDRAKIFAAPEDPGDRPAWRAALTRWRDGAGPPPRYPAWTRNCFAVCVAWLWDTFLYDSGRGVFTPETFLAHGVREFGGYDAVVLWHAYPVIGLDGRDQFAFYRDVPGIAMLVAALRRRGVRVLLDYNPWAAGGEPHAEALAALVDDLGADGVFLDTLREGGTDLRTALGPDVALESESAVPLGRVPDHAMSWAQWFGDSATPGVLRTKWFERRHMLHHTRRWHRDHSDELHSAWMNGCGILVWENVFGSWVGWNARDRALLRAMLPVQRRFARLFHSGEWTPLVDEAAPWLPASRWSDGDTTLWTVVNRSGRPYEGPLLGVDPGVECHDAVTGARLGPGAYGRIQARGVGAVEGAPGGAPP</sequence>
<organism evidence="1 2">
    <name type="scientific">Actinoallomurus acaciae</name>
    <dbReference type="NCBI Taxonomy" id="502577"/>
    <lineage>
        <taxon>Bacteria</taxon>
        <taxon>Bacillati</taxon>
        <taxon>Actinomycetota</taxon>
        <taxon>Actinomycetes</taxon>
        <taxon>Streptosporangiales</taxon>
        <taxon>Thermomonosporaceae</taxon>
        <taxon>Actinoallomurus</taxon>
    </lineage>
</organism>
<evidence type="ECO:0000313" key="1">
    <source>
        <dbReference type="EMBL" id="MFB9839918.1"/>
    </source>
</evidence>
<evidence type="ECO:0000313" key="2">
    <source>
        <dbReference type="Proteomes" id="UP001589627"/>
    </source>
</evidence>
<comment type="caution">
    <text evidence="1">The sequence shown here is derived from an EMBL/GenBank/DDBJ whole genome shotgun (WGS) entry which is preliminary data.</text>
</comment>
<gene>
    <name evidence="1" type="ORF">ACFFNX_48000</name>
</gene>
<dbReference type="Proteomes" id="UP001589627">
    <property type="component" value="Unassembled WGS sequence"/>
</dbReference>
<proteinExistence type="predicted"/>
<name>A0ABV5YXW3_9ACTN</name>